<comment type="caution">
    <text evidence="1">The sequence shown here is derived from an EMBL/GenBank/DDBJ whole genome shotgun (WGS) entry which is preliminary data.</text>
</comment>
<dbReference type="Proteomes" id="UP000265520">
    <property type="component" value="Unassembled WGS sequence"/>
</dbReference>
<evidence type="ECO:0000313" key="2">
    <source>
        <dbReference type="Proteomes" id="UP000265520"/>
    </source>
</evidence>
<name>A0A392NCM5_9FABA</name>
<reference evidence="1 2" key="1">
    <citation type="journal article" date="2018" name="Front. Plant Sci.">
        <title>Red Clover (Trifolium pratense) and Zigzag Clover (T. medium) - A Picture of Genomic Similarities and Differences.</title>
        <authorList>
            <person name="Dluhosova J."/>
            <person name="Istvanek J."/>
            <person name="Nedelnik J."/>
            <person name="Repkova J."/>
        </authorList>
    </citation>
    <scope>NUCLEOTIDE SEQUENCE [LARGE SCALE GENOMIC DNA]</scope>
    <source>
        <strain evidence="2">cv. 10/8</strain>
        <tissue evidence="1">Leaf</tissue>
    </source>
</reference>
<accession>A0A392NCM5</accession>
<sequence>MGDNTIEGVKDIVGNCPKASFSTVRTQYQ</sequence>
<evidence type="ECO:0000313" key="1">
    <source>
        <dbReference type="EMBL" id="MCH96788.1"/>
    </source>
</evidence>
<protein>
    <submittedName>
        <fullName evidence="1">Uncharacterized protein</fullName>
    </submittedName>
</protein>
<keyword evidence="2" id="KW-1185">Reference proteome</keyword>
<proteinExistence type="predicted"/>
<dbReference type="EMBL" id="LXQA010033260">
    <property type="protein sequence ID" value="MCH96788.1"/>
    <property type="molecule type" value="Genomic_DNA"/>
</dbReference>
<feature type="non-terminal residue" evidence="1">
    <location>
        <position position="29"/>
    </location>
</feature>
<organism evidence="1 2">
    <name type="scientific">Trifolium medium</name>
    <dbReference type="NCBI Taxonomy" id="97028"/>
    <lineage>
        <taxon>Eukaryota</taxon>
        <taxon>Viridiplantae</taxon>
        <taxon>Streptophyta</taxon>
        <taxon>Embryophyta</taxon>
        <taxon>Tracheophyta</taxon>
        <taxon>Spermatophyta</taxon>
        <taxon>Magnoliopsida</taxon>
        <taxon>eudicotyledons</taxon>
        <taxon>Gunneridae</taxon>
        <taxon>Pentapetalae</taxon>
        <taxon>rosids</taxon>
        <taxon>fabids</taxon>
        <taxon>Fabales</taxon>
        <taxon>Fabaceae</taxon>
        <taxon>Papilionoideae</taxon>
        <taxon>50 kb inversion clade</taxon>
        <taxon>NPAAA clade</taxon>
        <taxon>Hologalegina</taxon>
        <taxon>IRL clade</taxon>
        <taxon>Trifolieae</taxon>
        <taxon>Trifolium</taxon>
    </lineage>
</organism>
<dbReference type="AlphaFoldDB" id="A0A392NCM5"/>
<gene>
    <name evidence="1" type="ORF">A2U01_0017777</name>
</gene>